<sequence length="292" mass="30872">MWIEARVPQDGTRIDVGGTRLHVLDRGEGPIIVLIHGLMGQMRNFAPELIDALSKDHRVILVDRPGSGYSDPLPAGANGIASQADLIASLIEQMELEKPTVVGHSLGGAVAISLALDHPNSVGSLALIAPATRPRSEANSTFGPLAIEPAPLRRAISLTFGTPFGLAIFERSAAALFAPEPLPADFATAGGGLLSLRPENYIAGSNDIKSLRDALADLPTRYGQLEMPVGVLFGSDDQVVDKNWNGIWLKSQLANATYAEIEGGHMIPFSSPQLVADWIAAVANRAHSKTAN</sequence>
<dbReference type="SUPFAM" id="SSF53474">
    <property type="entry name" value="alpha/beta-Hydrolases"/>
    <property type="match status" value="1"/>
</dbReference>
<dbReference type="PANTHER" id="PTHR43798">
    <property type="entry name" value="MONOACYLGLYCEROL LIPASE"/>
    <property type="match status" value="1"/>
</dbReference>
<name>A0A251WWX5_9RHOB</name>
<keyword evidence="3" id="KW-1185">Reference proteome</keyword>
<dbReference type="Pfam" id="PF00561">
    <property type="entry name" value="Abhydrolase_1"/>
    <property type="match status" value="1"/>
</dbReference>
<dbReference type="Gene3D" id="3.40.50.1820">
    <property type="entry name" value="alpha/beta hydrolase"/>
    <property type="match status" value="1"/>
</dbReference>
<feature type="domain" description="AB hydrolase-1" evidence="1">
    <location>
        <begin position="30"/>
        <end position="270"/>
    </location>
</feature>
<comment type="caution">
    <text evidence="2">The sequence shown here is derived from an EMBL/GenBank/DDBJ whole genome shotgun (WGS) entry which is preliminary data.</text>
</comment>
<proteinExistence type="predicted"/>
<organism evidence="2 3">
    <name type="scientific">Marivivens niveibacter</name>
    <dbReference type="NCBI Taxonomy" id="1930667"/>
    <lineage>
        <taxon>Bacteria</taxon>
        <taxon>Pseudomonadati</taxon>
        <taxon>Pseudomonadota</taxon>
        <taxon>Alphaproteobacteria</taxon>
        <taxon>Rhodobacterales</taxon>
        <taxon>Paracoccaceae</taxon>
        <taxon>Marivivens group</taxon>
        <taxon>Marivivens</taxon>
    </lineage>
</organism>
<accession>A0A251WWX5</accession>
<dbReference type="AlphaFoldDB" id="A0A251WWX5"/>
<evidence type="ECO:0000313" key="3">
    <source>
        <dbReference type="Proteomes" id="UP000194664"/>
    </source>
</evidence>
<evidence type="ECO:0000313" key="2">
    <source>
        <dbReference type="EMBL" id="OUD08574.1"/>
    </source>
</evidence>
<dbReference type="Proteomes" id="UP000194664">
    <property type="component" value="Unassembled WGS sequence"/>
</dbReference>
<reference evidence="2 3" key="1">
    <citation type="submission" date="2016-12" db="EMBL/GenBank/DDBJ databases">
        <title>The draft genome sequence of HSLHS2.</title>
        <authorList>
            <person name="Hu D."/>
            <person name="Wang L."/>
            <person name="Shao Z."/>
        </authorList>
    </citation>
    <scope>NUCLEOTIDE SEQUENCE [LARGE SCALE GENOMIC DNA]</scope>
    <source>
        <strain evidence="2">MCCC 1A06712</strain>
    </source>
</reference>
<protein>
    <recommendedName>
        <fullName evidence="1">AB hydrolase-1 domain-containing protein</fullName>
    </recommendedName>
</protein>
<evidence type="ECO:0000259" key="1">
    <source>
        <dbReference type="Pfam" id="PF00561"/>
    </source>
</evidence>
<dbReference type="InterPro" id="IPR000073">
    <property type="entry name" value="AB_hydrolase_1"/>
</dbReference>
<dbReference type="InterPro" id="IPR050266">
    <property type="entry name" value="AB_hydrolase_sf"/>
</dbReference>
<dbReference type="InterPro" id="IPR029058">
    <property type="entry name" value="AB_hydrolase_fold"/>
</dbReference>
<dbReference type="PRINTS" id="PR00111">
    <property type="entry name" value="ABHYDROLASE"/>
</dbReference>
<dbReference type="EMBL" id="MSPP01000005">
    <property type="protein sequence ID" value="OUD08574.1"/>
    <property type="molecule type" value="Genomic_DNA"/>
</dbReference>
<gene>
    <name evidence="2" type="ORF">BVC71_13015</name>
</gene>